<name>A0AAN7N4C8_MYCAM</name>
<keyword evidence="5" id="KW-0552">Olfaction</keyword>
<dbReference type="PRINTS" id="PR00237">
    <property type="entry name" value="GPCRRHODOPSN"/>
</dbReference>
<feature type="transmembrane region" description="Helical" evidence="9">
    <location>
        <begin position="370"/>
        <end position="392"/>
    </location>
</feature>
<feature type="transmembrane region" description="Helical" evidence="9">
    <location>
        <begin position="336"/>
        <end position="358"/>
    </location>
</feature>
<keyword evidence="2" id="KW-1003">Cell membrane</keyword>
<evidence type="ECO:0000313" key="11">
    <source>
        <dbReference type="EMBL" id="KAK4808477.1"/>
    </source>
</evidence>
<dbReference type="InterPro" id="IPR017452">
    <property type="entry name" value="GPCR_Rhodpsn_7TM"/>
</dbReference>
<dbReference type="FunFam" id="1.20.1070.10:FF:000001">
    <property type="entry name" value="Olfactory receptor"/>
    <property type="match status" value="1"/>
</dbReference>
<dbReference type="SUPFAM" id="SSF81321">
    <property type="entry name" value="Family A G protein-coupled receptor-like"/>
    <property type="match status" value="1"/>
</dbReference>
<evidence type="ECO:0000256" key="8">
    <source>
        <dbReference type="ARBA" id="ARBA00023224"/>
    </source>
</evidence>
<keyword evidence="3" id="KW-0716">Sensory transduction</keyword>
<feature type="transmembrane region" description="Helical" evidence="9">
    <location>
        <begin position="263"/>
        <end position="284"/>
    </location>
</feature>
<feature type="transmembrane region" description="Helical" evidence="9">
    <location>
        <begin position="148"/>
        <end position="171"/>
    </location>
</feature>
<organism evidence="11 12">
    <name type="scientific">Mycteria americana</name>
    <name type="common">Wood stork</name>
    <dbReference type="NCBI Taxonomy" id="33587"/>
    <lineage>
        <taxon>Eukaryota</taxon>
        <taxon>Metazoa</taxon>
        <taxon>Chordata</taxon>
        <taxon>Craniata</taxon>
        <taxon>Vertebrata</taxon>
        <taxon>Euteleostomi</taxon>
        <taxon>Archelosauria</taxon>
        <taxon>Archosauria</taxon>
        <taxon>Dinosauria</taxon>
        <taxon>Saurischia</taxon>
        <taxon>Theropoda</taxon>
        <taxon>Coelurosauria</taxon>
        <taxon>Aves</taxon>
        <taxon>Neognathae</taxon>
        <taxon>Neoaves</taxon>
        <taxon>Aequornithes</taxon>
        <taxon>Ciconiiformes</taxon>
        <taxon>Ciconiidae</taxon>
        <taxon>Mycteria</taxon>
    </lineage>
</organism>
<accession>A0AAN7N4C8</accession>
<protein>
    <recommendedName>
        <fullName evidence="10">G-protein coupled receptors family 1 profile domain-containing protein</fullName>
    </recommendedName>
</protein>
<dbReference type="Gene3D" id="1.20.1070.10">
    <property type="entry name" value="Rhodopsin 7-helix transmembrane proteins"/>
    <property type="match status" value="1"/>
</dbReference>
<dbReference type="GO" id="GO:0004984">
    <property type="term" value="F:olfactory receptor activity"/>
    <property type="evidence" value="ECO:0007669"/>
    <property type="project" value="InterPro"/>
</dbReference>
<proteinExistence type="predicted"/>
<dbReference type="EMBL" id="JAUNZN010000024">
    <property type="protein sequence ID" value="KAK4808477.1"/>
    <property type="molecule type" value="Genomic_DNA"/>
</dbReference>
<dbReference type="InterPro" id="IPR000276">
    <property type="entry name" value="GPCR_Rhodpsn"/>
</dbReference>
<evidence type="ECO:0000256" key="6">
    <source>
        <dbReference type="ARBA" id="ARBA00022989"/>
    </source>
</evidence>
<dbReference type="AlphaFoldDB" id="A0AAN7N4C8"/>
<dbReference type="GO" id="GO:0004930">
    <property type="term" value="F:G protein-coupled receptor activity"/>
    <property type="evidence" value="ECO:0007669"/>
    <property type="project" value="InterPro"/>
</dbReference>
<comment type="caution">
    <text evidence="11">The sequence shown here is derived from an EMBL/GenBank/DDBJ whole genome shotgun (WGS) entry which is preliminary data.</text>
</comment>
<keyword evidence="7 9" id="KW-0472">Membrane</keyword>
<evidence type="ECO:0000256" key="9">
    <source>
        <dbReference type="SAM" id="Phobius"/>
    </source>
</evidence>
<keyword evidence="8" id="KW-0807">Transducer</keyword>
<reference evidence="11 12" key="1">
    <citation type="journal article" date="2023" name="J. Hered.">
        <title>Chromosome-level genome of the wood stork (Mycteria americana) provides insight into avian chromosome evolution.</title>
        <authorList>
            <person name="Flamio R. Jr."/>
            <person name="Ramstad K.M."/>
        </authorList>
    </citation>
    <scope>NUCLEOTIDE SEQUENCE [LARGE SCALE GENOMIC DNA]</scope>
    <source>
        <strain evidence="11">JAX WOST 10</strain>
    </source>
</reference>
<evidence type="ECO:0000256" key="7">
    <source>
        <dbReference type="ARBA" id="ARBA00023136"/>
    </source>
</evidence>
<comment type="subcellular location">
    <subcellularLocation>
        <location evidence="1">Cell membrane</location>
        <topology evidence="1">Multi-pass membrane protein</topology>
    </subcellularLocation>
</comment>
<keyword evidence="6 9" id="KW-1133">Transmembrane helix</keyword>
<gene>
    <name evidence="11" type="ORF">QYF61_005794</name>
</gene>
<dbReference type="Proteomes" id="UP001333110">
    <property type="component" value="Unassembled WGS sequence"/>
</dbReference>
<keyword evidence="12" id="KW-1185">Reference proteome</keyword>
<dbReference type="GO" id="GO:0005886">
    <property type="term" value="C:plasma membrane"/>
    <property type="evidence" value="ECO:0007669"/>
    <property type="project" value="UniProtKB-SubCell"/>
</dbReference>
<feature type="transmembrane region" description="Helical" evidence="9">
    <location>
        <begin position="404"/>
        <end position="424"/>
    </location>
</feature>
<keyword evidence="4 9" id="KW-0812">Transmembrane</keyword>
<evidence type="ECO:0000256" key="5">
    <source>
        <dbReference type="ARBA" id="ARBA00022725"/>
    </source>
</evidence>
<feature type="transmembrane region" description="Helical" evidence="9">
    <location>
        <begin position="183"/>
        <end position="209"/>
    </location>
</feature>
<evidence type="ECO:0000256" key="1">
    <source>
        <dbReference type="ARBA" id="ARBA00004651"/>
    </source>
</evidence>
<sequence length="443" mass="51109">MKFNKTKCKVLHLGWGNLHFQYRLGDEWIKSSPVEKDLGMLVDEKLDMSWEHVLAAQKLYPGLHQKKCGSRSRDLIVPLYSTLMGPHLEYCIKFWVKNFFMMRVVREWKRLFILITEESMVPNRNSSQTLLTEFTLLGLPGDPKLQRFVLGFFTLIYIVTLLGNLLIFCLIHLDPHLRIPMYYFLRHLSLIDMCYPSSTFLPLLISYLAQRRTISLTGCAVQMYVFLVLATTECILLAVMAYDRRVAICLPLHYTMTMSNRKCVTLTSLSWVSGLVLPITHTILTWRLPYCGPSVIDHFFCEVPAVLQLACADTYLIKLVTQVGCLFTLLMQVGCLFTLLMPTTFIVFSYLNILVAILKINSAKGREKAFSTCLSHLMVVVLFYGSAIYIYMRPNSFHSPQKDKIISILYNILTPTLNPIIYSLRNTEVKKALVRLIRRETWP</sequence>
<feature type="transmembrane region" description="Helical" evidence="9">
    <location>
        <begin position="221"/>
        <end position="242"/>
    </location>
</feature>
<dbReference type="Pfam" id="PF13853">
    <property type="entry name" value="7tm_4"/>
    <property type="match status" value="1"/>
</dbReference>
<evidence type="ECO:0000256" key="4">
    <source>
        <dbReference type="ARBA" id="ARBA00022692"/>
    </source>
</evidence>
<dbReference type="InterPro" id="IPR000725">
    <property type="entry name" value="Olfact_rcpt"/>
</dbReference>
<evidence type="ECO:0000259" key="10">
    <source>
        <dbReference type="PROSITE" id="PS50262"/>
    </source>
</evidence>
<evidence type="ECO:0000256" key="3">
    <source>
        <dbReference type="ARBA" id="ARBA00022606"/>
    </source>
</evidence>
<dbReference type="CDD" id="cd15225">
    <property type="entry name" value="7tmA_OR10A-like"/>
    <property type="match status" value="1"/>
</dbReference>
<feature type="domain" description="G-protein coupled receptors family 1 profile" evidence="10">
    <location>
        <begin position="163"/>
        <end position="422"/>
    </location>
</feature>
<evidence type="ECO:0000313" key="12">
    <source>
        <dbReference type="Proteomes" id="UP001333110"/>
    </source>
</evidence>
<dbReference type="PRINTS" id="PR00245">
    <property type="entry name" value="OLFACTORYR"/>
</dbReference>
<dbReference type="PANTHER" id="PTHR26453">
    <property type="entry name" value="OLFACTORY RECEPTOR"/>
    <property type="match status" value="1"/>
</dbReference>
<evidence type="ECO:0000256" key="2">
    <source>
        <dbReference type="ARBA" id="ARBA00022475"/>
    </source>
</evidence>
<dbReference type="PROSITE" id="PS50262">
    <property type="entry name" value="G_PROTEIN_RECEP_F1_2"/>
    <property type="match status" value="1"/>
</dbReference>